<dbReference type="SMART" id="SM00382">
    <property type="entry name" value="AAA"/>
    <property type="match status" value="1"/>
</dbReference>
<dbReference type="PANTHER" id="PTHR42788">
    <property type="entry name" value="TAURINE IMPORT ATP-BINDING PROTEIN-RELATED"/>
    <property type="match status" value="1"/>
</dbReference>
<dbReference type="PROSITE" id="PS50893">
    <property type="entry name" value="ABC_TRANSPORTER_2"/>
    <property type="match status" value="1"/>
</dbReference>
<accession>A0A7G6U4F0</accession>
<dbReference type="InterPro" id="IPR050166">
    <property type="entry name" value="ABC_transporter_ATP-bind"/>
</dbReference>
<evidence type="ECO:0000256" key="2">
    <source>
        <dbReference type="ARBA" id="ARBA00022448"/>
    </source>
</evidence>
<dbReference type="InterPro" id="IPR003439">
    <property type="entry name" value="ABC_transporter-like_ATP-bd"/>
</dbReference>
<evidence type="ECO:0000256" key="1">
    <source>
        <dbReference type="ARBA" id="ARBA00005417"/>
    </source>
</evidence>
<dbReference type="Proteomes" id="UP000515291">
    <property type="component" value="Chromosome"/>
</dbReference>
<dbReference type="Gene3D" id="3.40.50.300">
    <property type="entry name" value="P-loop containing nucleotide triphosphate hydrolases"/>
    <property type="match status" value="1"/>
</dbReference>
<dbReference type="RefSeq" id="WP_184512470.1">
    <property type="nucleotide sequence ID" value="NZ_CP050292.1"/>
</dbReference>
<keyword evidence="2" id="KW-0813">Transport</keyword>
<evidence type="ECO:0000313" key="8">
    <source>
        <dbReference type="Proteomes" id="UP000515291"/>
    </source>
</evidence>
<dbReference type="SUPFAM" id="SSF52540">
    <property type="entry name" value="P-loop containing nucleoside triphosphate hydrolases"/>
    <property type="match status" value="1"/>
</dbReference>
<organism evidence="7 8">
    <name type="scientific">Tardiphaga robiniae</name>
    <dbReference type="NCBI Taxonomy" id="943830"/>
    <lineage>
        <taxon>Bacteria</taxon>
        <taxon>Pseudomonadati</taxon>
        <taxon>Pseudomonadota</taxon>
        <taxon>Alphaproteobacteria</taxon>
        <taxon>Hyphomicrobiales</taxon>
        <taxon>Nitrobacteraceae</taxon>
        <taxon>Tardiphaga</taxon>
    </lineage>
</organism>
<evidence type="ECO:0000256" key="4">
    <source>
        <dbReference type="ARBA" id="ARBA00022840"/>
    </source>
</evidence>
<dbReference type="PANTHER" id="PTHR42788:SF13">
    <property type="entry name" value="ALIPHATIC SULFONATES IMPORT ATP-BINDING PROTEIN SSUB"/>
    <property type="match status" value="1"/>
</dbReference>
<dbReference type="InterPro" id="IPR003593">
    <property type="entry name" value="AAA+_ATPase"/>
</dbReference>
<reference evidence="8" key="1">
    <citation type="journal article" date="2020" name="Mol. Plant Microbe">
        <title>Rhizobial microsymbionts of the narrowly endemic Oxytropis species growing in Kamchatka are characterized by significant genetic diversity and possess a set of genes that are associated with T3SS and T6SS secretion systems and can affect the development of symbiosis.</title>
        <authorList>
            <person name="Safronova V."/>
            <person name="Guro P."/>
            <person name="Sazanova A."/>
            <person name="Kuznetsova I."/>
            <person name="Belimov A."/>
            <person name="Yakubov V."/>
            <person name="Chirak E."/>
            <person name="Afonin A."/>
            <person name="Gogolev Y."/>
            <person name="Andronov E."/>
            <person name="Tikhonovich I."/>
        </authorList>
    </citation>
    <scope>NUCLEOTIDE SEQUENCE [LARGE SCALE GENOMIC DNA]</scope>
    <source>
        <strain evidence="8">581</strain>
    </source>
</reference>
<dbReference type="CDD" id="cd03293">
    <property type="entry name" value="ABC_NrtD_SsuB_transporters"/>
    <property type="match status" value="1"/>
</dbReference>
<sequence>MNAITQIATPASTTATVLKAEQVGASFGSGKQYVEAIRDVSFELRQGETLAIVGPSGCGKSTLFNVIAGLLKPTRGHVEVAGIRVDDAAGHVGYMLQKDLLLPWRSVIDNVMLGLEVRGAPRQTSRDIATKLIRAYGLAGFEHAKPATLSGGMRQRVAIMRTLAFDPQVILLDEPFSALDFQTRLLLQADVSRIIAENGKSAILVTHDIGEAIAMADRVLVLSARPATVRALHVIDLPKAGRDPVALRTDAAFQAYFAKIWADLEMPATAA</sequence>
<name>A0A7G6U4F0_9BRAD</name>
<gene>
    <name evidence="7" type="ORF">HB776_23775</name>
</gene>
<dbReference type="GO" id="GO:0016887">
    <property type="term" value="F:ATP hydrolysis activity"/>
    <property type="evidence" value="ECO:0007669"/>
    <property type="project" value="InterPro"/>
</dbReference>
<dbReference type="KEGG" id="trb:HB776_23775"/>
<dbReference type="InterPro" id="IPR027417">
    <property type="entry name" value="P-loop_NTPase"/>
</dbReference>
<evidence type="ECO:0000256" key="3">
    <source>
        <dbReference type="ARBA" id="ARBA00022741"/>
    </source>
</evidence>
<evidence type="ECO:0000313" key="7">
    <source>
        <dbReference type="EMBL" id="QND73882.1"/>
    </source>
</evidence>
<dbReference type="EMBL" id="CP050292">
    <property type="protein sequence ID" value="QND73882.1"/>
    <property type="molecule type" value="Genomic_DNA"/>
</dbReference>
<feature type="domain" description="ABC transporter" evidence="6">
    <location>
        <begin position="18"/>
        <end position="249"/>
    </location>
</feature>
<keyword evidence="3" id="KW-0547">Nucleotide-binding</keyword>
<proteinExistence type="inferred from homology"/>
<protein>
    <submittedName>
        <fullName evidence="7">ABC transporter ATP-binding protein</fullName>
    </submittedName>
</protein>
<dbReference type="AlphaFoldDB" id="A0A7G6U4F0"/>
<evidence type="ECO:0000256" key="5">
    <source>
        <dbReference type="ARBA" id="ARBA00024722"/>
    </source>
</evidence>
<dbReference type="GO" id="GO:0005524">
    <property type="term" value="F:ATP binding"/>
    <property type="evidence" value="ECO:0007669"/>
    <property type="project" value="UniProtKB-KW"/>
</dbReference>
<keyword evidence="4 7" id="KW-0067">ATP-binding</keyword>
<comment type="similarity">
    <text evidence="1">Belongs to the ABC transporter superfamily.</text>
</comment>
<comment type="function">
    <text evidence="5">Involved in beta-(1--&gt;2)glucan export. Transmembrane domains (TMD) form a pore in the inner membrane and the ATP-binding domain (NBD) is responsible for energy generation.</text>
</comment>
<evidence type="ECO:0000259" key="6">
    <source>
        <dbReference type="PROSITE" id="PS50893"/>
    </source>
</evidence>
<dbReference type="Pfam" id="PF00005">
    <property type="entry name" value="ABC_tran"/>
    <property type="match status" value="1"/>
</dbReference>